<gene>
    <name evidence="7" type="ORF">TrVE_jg1616</name>
</gene>
<evidence type="ECO:0000256" key="1">
    <source>
        <dbReference type="ARBA" id="ARBA00009986"/>
    </source>
</evidence>
<evidence type="ECO:0000256" key="2">
    <source>
        <dbReference type="ARBA" id="ARBA00023002"/>
    </source>
</evidence>
<organism evidence="7 8">
    <name type="scientific">Triparma verrucosa</name>
    <dbReference type="NCBI Taxonomy" id="1606542"/>
    <lineage>
        <taxon>Eukaryota</taxon>
        <taxon>Sar</taxon>
        <taxon>Stramenopiles</taxon>
        <taxon>Ochrophyta</taxon>
        <taxon>Bolidophyceae</taxon>
        <taxon>Parmales</taxon>
        <taxon>Triparmaceae</taxon>
        <taxon>Triparma</taxon>
    </lineage>
</organism>
<dbReference type="InterPro" id="IPR015590">
    <property type="entry name" value="Aldehyde_DH_dom"/>
</dbReference>
<evidence type="ECO:0000256" key="4">
    <source>
        <dbReference type="RuleBase" id="RU003345"/>
    </source>
</evidence>
<dbReference type="InterPro" id="IPR016162">
    <property type="entry name" value="Ald_DH_N"/>
</dbReference>
<name>A0A9W7FGH7_9STRA</name>
<dbReference type="FunFam" id="3.40.605.10:FF:000007">
    <property type="entry name" value="NAD/NADP-dependent betaine aldehyde dehydrogenase"/>
    <property type="match status" value="1"/>
</dbReference>
<dbReference type="Proteomes" id="UP001165160">
    <property type="component" value="Unassembled WGS sequence"/>
</dbReference>
<dbReference type="AlphaFoldDB" id="A0A9W7FGH7"/>
<accession>A0A9W7FGH7</accession>
<dbReference type="PROSITE" id="PS00687">
    <property type="entry name" value="ALDEHYDE_DEHYDR_GLU"/>
    <property type="match status" value="1"/>
</dbReference>
<feature type="region of interest" description="Disordered" evidence="5">
    <location>
        <begin position="528"/>
        <end position="548"/>
    </location>
</feature>
<dbReference type="Gene3D" id="3.40.309.10">
    <property type="entry name" value="Aldehyde Dehydrogenase, Chain A, domain 2"/>
    <property type="match status" value="1"/>
</dbReference>
<dbReference type="GO" id="GO:0016620">
    <property type="term" value="F:oxidoreductase activity, acting on the aldehyde or oxo group of donors, NAD or NADP as acceptor"/>
    <property type="evidence" value="ECO:0007669"/>
    <property type="project" value="InterPro"/>
</dbReference>
<sequence length="845" mass="91869">MLSLRSVSSSLSFPLRLLPRRSLSTPPITTLFSRMSYGPAPEDDTAARQWLQSHEGTFGAFIDGQWIKEGPTVPNTSPSTGETLSKTHQSPPSLLDLAISSSSKAFETWSTLSPHARSRHLYSIARNLQKHSRLLSVIESLDNGKPIREVRDSDVPLAVRHFYYHAGWAQILNEEMRDYKPLGVISQIIPWNFPLLMLAWKIAPALATGNCVILKPAPSTRLSAFLFADILKESGLPDGVVNIVSGDNDMAGKMVEDGRVDKVAFTGSTEVGKMLQRKVAGRNVKLSLELGGKSPVIVYDSADLDGAVEGLVNGIFYNQGQVCCAGSRLLVQENIYDKFIEKVKRRLATLRVGGSLEKNIDMAAVIDEAQRSRIEEFVEIGRGEGADVYQPTECPEEGCYYPPTLITNVHSTSRLVQEEIFGPVLVAQSFRTPNEAIKLANNSRYGLSAGVWTEQLGLALETALSVKAGVLWVNGHNNFDAAAGFGGYKESGFGREGGKEGLYEYMKLKWKPRGQKAVTDEIVARSDSWGKGSAAPLPSAPVGGGGESGDLLPAVDRTPKMYIGGAQKRPDGNYVLPVMSSDGKTLLGQVGAGNRKDVRDAVQAANKAAPGWGKRAAYNRSQILFYIAENLSVRRKEFGQRLDDMTGCGAEEASKEVEESISRLFTYASYADKYGGSVQETAFYGVTTSVNEPVGVIGMVCDSHDRPLLSFISMIAPAIVRGNAVVVAPSEKFPLVATDLYQVLDTSDLPGGVLNIVTGESSVIAKTLAEHQHVDGVWYFGDVEGCYNVQKRAANNMKRTFVCSEERDWMSKEEGEGEEFLREASEVKNIWMPMGESMSGAGAAY</sequence>
<feature type="domain" description="Aldehyde dehydrogenase" evidence="6">
    <location>
        <begin position="66"/>
        <end position="510"/>
    </location>
</feature>
<evidence type="ECO:0000256" key="3">
    <source>
        <dbReference type="PROSITE-ProRule" id="PRU10007"/>
    </source>
</evidence>
<dbReference type="InterPro" id="IPR029510">
    <property type="entry name" value="Ald_DH_CS_GLU"/>
</dbReference>
<dbReference type="PROSITE" id="PS00070">
    <property type="entry name" value="ALDEHYDE_DEHYDR_CYS"/>
    <property type="match status" value="1"/>
</dbReference>
<comment type="caution">
    <text evidence="7">The sequence shown here is derived from an EMBL/GenBank/DDBJ whole genome shotgun (WGS) entry which is preliminary data.</text>
</comment>
<protein>
    <recommendedName>
        <fullName evidence="6">Aldehyde dehydrogenase domain-containing protein</fullName>
    </recommendedName>
</protein>
<dbReference type="FunFam" id="3.40.309.10:FF:000012">
    <property type="entry name" value="Betaine aldehyde dehydrogenase"/>
    <property type="match status" value="1"/>
</dbReference>
<feature type="domain" description="Aldehyde dehydrogenase" evidence="6">
    <location>
        <begin position="577"/>
        <end position="800"/>
    </location>
</feature>
<evidence type="ECO:0000313" key="7">
    <source>
        <dbReference type="EMBL" id="GMI11633.1"/>
    </source>
</evidence>
<dbReference type="Pfam" id="PF00171">
    <property type="entry name" value="Aldedh"/>
    <property type="match status" value="2"/>
</dbReference>
<dbReference type="InterPro" id="IPR016163">
    <property type="entry name" value="Ald_DH_C"/>
</dbReference>
<feature type="region of interest" description="Disordered" evidence="5">
    <location>
        <begin position="69"/>
        <end position="91"/>
    </location>
</feature>
<dbReference type="InterPro" id="IPR016160">
    <property type="entry name" value="Ald_DH_CS_CYS"/>
</dbReference>
<dbReference type="InterPro" id="IPR016161">
    <property type="entry name" value="Ald_DH/histidinol_DH"/>
</dbReference>
<comment type="similarity">
    <text evidence="1 4">Belongs to the aldehyde dehydrogenase family.</text>
</comment>
<keyword evidence="2 4" id="KW-0560">Oxidoreductase</keyword>
<feature type="compositionally biased region" description="Polar residues" evidence="5">
    <location>
        <begin position="73"/>
        <end position="91"/>
    </location>
</feature>
<keyword evidence="8" id="KW-1185">Reference proteome</keyword>
<dbReference type="PANTHER" id="PTHR11699">
    <property type="entry name" value="ALDEHYDE DEHYDROGENASE-RELATED"/>
    <property type="match status" value="1"/>
</dbReference>
<proteinExistence type="inferred from homology"/>
<evidence type="ECO:0000313" key="8">
    <source>
        <dbReference type="Proteomes" id="UP001165160"/>
    </source>
</evidence>
<dbReference type="SUPFAM" id="SSF53720">
    <property type="entry name" value="ALDH-like"/>
    <property type="match status" value="2"/>
</dbReference>
<dbReference type="Gene3D" id="3.40.605.10">
    <property type="entry name" value="Aldehyde Dehydrogenase, Chain A, domain 1"/>
    <property type="match status" value="2"/>
</dbReference>
<evidence type="ECO:0000259" key="6">
    <source>
        <dbReference type="Pfam" id="PF00171"/>
    </source>
</evidence>
<feature type="active site" evidence="3">
    <location>
        <position position="289"/>
    </location>
</feature>
<evidence type="ECO:0000256" key="5">
    <source>
        <dbReference type="SAM" id="MobiDB-lite"/>
    </source>
</evidence>
<dbReference type="EMBL" id="BRXX01000432">
    <property type="protein sequence ID" value="GMI11633.1"/>
    <property type="molecule type" value="Genomic_DNA"/>
</dbReference>
<reference evidence="8" key="1">
    <citation type="journal article" date="2023" name="Commun. Biol.">
        <title>Genome analysis of Parmales, the sister group of diatoms, reveals the evolutionary specialization of diatoms from phago-mixotrophs to photoautotrophs.</title>
        <authorList>
            <person name="Ban H."/>
            <person name="Sato S."/>
            <person name="Yoshikawa S."/>
            <person name="Yamada K."/>
            <person name="Nakamura Y."/>
            <person name="Ichinomiya M."/>
            <person name="Sato N."/>
            <person name="Blanc-Mathieu R."/>
            <person name="Endo H."/>
            <person name="Kuwata A."/>
            <person name="Ogata H."/>
        </authorList>
    </citation>
    <scope>NUCLEOTIDE SEQUENCE [LARGE SCALE GENOMIC DNA]</scope>
    <source>
        <strain evidence="8">NIES 3699</strain>
    </source>
</reference>